<evidence type="ECO:0000313" key="1">
    <source>
        <dbReference type="EMBL" id="KAL0929357.1"/>
    </source>
</evidence>
<dbReference type="EMBL" id="VUJX02000018">
    <property type="protein sequence ID" value="KAL0929357.1"/>
    <property type="molecule type" value="Genomic_DNA"/>
</dbReference>
<keyword evidence="2" id="KW-1185">Reference proteome</keyword>
<gene>
    <name evidence="1" type="ORF">CTRU02_215713</name>
</gene>
<dbReference type="Proteomes" id="UP000805649">
    <property type="component" value="Unassembled WGS sequence"/>
</dbReference>
<comment type="caution">
    <text evidence="1">The sequence shown here is derived from an EMBL/GenBank/DDBJ whole genome shotgun (WGS) entry which is preliminary data.</text>
</comment>
<sequence length="471" mass="53779">MRRIPTQPRPNVIRLVKSQGLVYADYKAYEDPDPYWPDNRYYSFTSEEIDLLEQASKDVFDMCCEAADYLVDHPDVMVGKMAIPPFTLKHITESWNREPAWGSIYGRFDVCFGGLSHPDERLRTPKFYEFNADTPTTIVESASIQWLWLQQTGLGNDQYNSITECLVAGWKRNLELIGNELGHKPIVYFAACKEPSGEDVMNTLLLAETCREAGWETKNITMEEVCLSKHDGRFYDTDGQHIDVIFKLYPWEYMIEEPFAEACFKDMDNIGKCDEAGNYIGGTVWIEAPYKMLWSNKALFAILWDLFKDDPRSKWLLPTYFDGEAPESLSSVARKPLFAREGCDITLKKDGEVIDEHPVGDYGAEGYIIQELAVPPNFEDENGVSHYAVIGLWFVDGEPAGMSTREDYQPITTDTSQFIPHSISDGPVTYDREDVPTANDIEDSLRCDAYMDPMAKVEMSDILEYIQRLAI</sequence>
<organism evidence="1 2">
    <name type="scientific">Colletotrichum truncatum</name>
    <name type="common">Anthracnose fungus</name>
    <name type="synonym">Colletotrichum capsici</name>
    <dbReference type="NCBI Taxonomy" id="5467"/>
    <lineage>
        <taxon>Eukaryota</taxon>
        <taxon>Fungi</taxon>
        <taxon>Dikarya</taxon>
        <taxon>Ascomycota</taxon>
        <taxon>Pezizomycotina</taxon>
        <taxon>Sordariomycetes</taxon>
        <taxon>Hypocreomycetidae</taxon>
        <taxon>Glomerellales</taxon>
        <taxon>Glomerellaceae</taxon>
        <taxon>Colletotrichum</taxon>
        <taxon>Colletotrichum truncatum species complex</taxon>
    </lineage>
</organism>
<accession>A0ACC3YC21</accession>
<protein>
    <submittedName>
        <fullName evidence="1">Glutathionylspermidine synthase</fullName>
    </submittedName>
</protein>
<proteinExistence type="predicted"/>
<reference evidence="1 2" key="1">
    <citation type="journal article" date="2020" name="Phytopathology">
        <title>Genome Sequence Resources of Colletotrichum truncatum, C. plurivorum, C. musicola, and C. sojae: Four Species Pathogenic to Soybean (Glycine max).</title>
        <authorList>
            <person name="Rogerio F."/>
            <person name="Boufleur T.R."/>
            <person name="Ciampi-Guillardi M."/>
            <person name="Sukno S.A."/>
            <person name="Thon M.R."/>
            <person name="Massola Junior N.S."/>
            <person name="Baroncelli R."/>
        </authorList>
    </citation>
    <scope>NUCLEOTIDE SEQUENCE [LARGE SCALE GENOMIC DNA]</scope>
    <source>
        <strain evidence="1 2">CMES1059</strain>
    </source>
</reference>
<evidence type="ECO:0000313" key="2">
    <source>
        <dbReference type="Proteomes" id="UP000805649"/>
    </source>
</evidence>
<name>A0ACC3YC21_COLTU</name>